<feature type="chain" id="PRO_5015130215" evidence="1">
    <location>
        <begin position="22"/>
        <end position="40"/>
    </location>
</feature>
<reference evidence="2" key="1">
    <citation type="submission" date="2018-02" db="EMBL/GenBank/DDBJ databases">
        <title>Rhizophora mucronata_Transcriptome.</title>
        <authorList>
            <person name="Meera S.P."/>
            <person name="Sreeshan A."/>
            <person name="Augustine A."/>
        </authorList>
    </citation>
    <scope>NUCLEOTIDE SEQUENCE</scope>
    <source>
        <tissue evidence="2">Leaf</tissue>
    </source>
</reference>
<evidence type="ECO:0000313" key="2">
    <source>
        <dbReference type="EMBL" id="MBW93115.1"/>
    </source>
</evidence>
<feature type="signal peptide" evidence="1">
    <location>
        <begin position="1"/>
        <end position="21"/>
    </location>
</feature>
<dbReference type="EMBL" id="GGEC01012632">
    <property type="protein sequence ID" value="MBW93115.1"/>
    <property type="molecule type" value="Transcribed_RNA"/>
</dbReference>
<accession>A0A2P2JI31</accession>
<protein>
    <submittedName>
        <fullName evidence="2">Uncharacterized protein</fullName>
    </submittedName>
</protein>
<keyword evidence="1" id="KW-0732">Signal</keyword>
<dbReference type="AlphaFoldDB" id="A0A2P2JI31"/>
<evidence type="ECO:0000256" key="1">
    <source>
        <dbReference type="SAM" id="SignalP"/>
    </source>
</evidence>
<organism evidence="2">
    <name type="scientific">Rhizophora mucronata</name>
    <name type="common">Asiatic mangrove</name>
    <dbReference type="NCBI Taxonomy" id="61149"/>
    <lineage>
        <taxon>Eukaryota</taxon>
        <taxon>Viridiplantae</taxon>
        <taxon>Streptophyta</taxon>
        <taxon>Embryophyta</taxon>
        <taxon>Tracheophyta</taxon>
        <taxon>Spermatophyta</taxon>
        <taxon>Magnoliopsida</taxon>
        <taxon>eudicotyledons</taxon>
        <taxon>Gunneridae</taxon>
        <taxon>Pentapetalae</taxon>
        <taxon>rosids</taxon>
        <taxon>fabids</taxon>
        <taxon>Malpighiales</taxon>
        <taxon>Rhizophoraceae</taxon>
        <taxon>Rhizophora</taxon>
    </lineage>
</organism>
<proteinExistence type="predicted"/>
<name>A0A2P2JI31_RHIMU</name>
<sequence>MTVKFWLIKFLFLLAKKRVMAMKIKANKRFSEVSISSLLK</sequence>